<comment type="pathway">
    <text evidence="2">Alkene biosynthesis; ethylene biosynthesis via 2-oxoglutarate.</text>
</comment>
<organism evidence="14 15">
    <name type="scientific">Pseudomonas haemolytica</name>
    <dbReference type="NCBI Taxonomy" id="2600065"/>
    <lineage>
        <taxon>Bacteria</taxon>
        <taxon>Pseudomonadati</taxon>
        <taxon>Pseudomonadota</taxon>
        <taxon>Gammaproteobacteria</taxon>
        <taxon>Pseudomonadales</taxon>
        <taxon>Pseudomonadaceae</taxon>
        <taxon>Pseudomonas</taxon>
    </lineage>
</organism>
<gene>
    <name evidence="14" type="ORF">FRT60_04910</name>
</gene>
<comment type="cofactor">
    <cofactor evidence="1">
        <name>Fe(2+)</name>
        <dbReference type="ChEBI" id="CHEBI:29033"/>
    </cofactor>
</comment>
<comment type="subunit">
    <text evidence="3">Monomer.</text>
</comment>
<evidence type="ECO:0000256" key="10">
    <source>
        <dbReference type="ARBA" id="ARBA00047725"/>
    </source>
</evidence>
<evidence type="ECO:0000256" key="4">
    <source>
        <dbReference type="ARBA" id="ARBA00012293"/>
    </source>
</evidence>
<keyword evidence="12" id="KW-0560">Oxidoreductase</keyword>
<name>A0A646NSH8_9PSED</name>
<dbReference type="InterPro" id="IPR005123">
    <property type="entry name" value="Oxoglu/Fe-dep_dioxygenase_dom"/>
</dbReference>
<dbReference type="PROSITE" id="PS51471">
    <property type="entry name" value="FE2OG_OXY"/>
    <property type="match status" value="1"/>
</dbReference>
<sequence>MTLAYLRPIPVCAFQHSWIRSFCAFFRANGAAMEKSIPIIDVGSLTQGTDISPHLVKAIDTACREVGFFTVVNHGVDNKLISTVFSHIESFFDLPIQAKEKIEIHKSAYMRGYFSEGADKSDGILGDVKEGFDMATDLPLDDEFVKAKLPFYGPNVWPEELPGFKLAMTEYHSQMLAFGKKLLNVFALALNMPIDYFDDKFKKPMAQLRVLRYPSTQYTHGEPMGAGEHTDFGWITMISENDTGGLEVQSADGAWIKVKPIPNAFVVNVGDLMSRWTNDRYKATLHRVINTSGKLRHSAAFFMDPDYTAKVECLPSCCADDSPAKYGAIVAGEYMDQRFLETTTFRELEPS</sequence>
<comment type="caution">
    <text evidence="14">The sequence shown here is derived from an EMBL/GenBank/DDBJ whole genome shotgun (WGS) entry which is preliminary data.</text>
</comment>
<evidence type="ECO:0000313" key="15">
    <source>
        <dbReference type="Proteomes" id="UP000432048"/>
    </source>
</evidence>
<comment type="similarity">
    <text evidence="12">Belongs to the iron/ascorbate-dependent oxidoreductase family.</text>
</comment>
<keyword evidence="12" id="KW-0408">Iron</keyword>
<evidence type="ECO:0000256" key="6">
    <source>
        <dbReference type="ARBA" id="ARBA00019045"/>
    </source>
</evidence>
<dbReference type="EC" id="1.13.12.19" evidence="5"/>
<evidence type="ECO:0000256" key="7">
    <source>
        <dbReference type="ARBA" id="ARBA00022666"/>
    </source>
</evidence>
<dbReference type="PANTHER" id="PTHR47990">
    <property type="entry name" value="2-OXOGLUTARATE (2OG) AND FE(II)-DEPENDENT OXYGENASE SUPERFAMILY PROTEIN-RELATED"/>
    <property type="match status" value="1"/>
</dbReference>
<comment type="catalytic activity">
    <reaction evidence="11">
        <text>L-arginine + 2-oxoglutarate + O2 = guanidine + L-glutamate 5-semialdehyde + succinate + CO2</text>
        <dbReference type="Rhea" id="RHEA:31535"/>
        <dbReference type="ChEBI" id="CHEBI:15379"/>
        <dbReference type="ChEBI" id="CHEBI:16526"/>
        <dbReference type="ChEBI" id="CHEBI:16810"/>
        <dbReference type="ChEBI" id="CHEBI:30031"/>
        <dbReference type="ChEBI" id="CHEBI:30087"/>
        <dbReference type="ChEBI" id="CHEBI:32682"/>
        <dbReference type="ChEBI" id="CHEBI:58066"/>
        <dbReference type="EC" id="1.14.20.7"/>
    </reaction>
</comment>
<dbReference type="InterPro" id="IPR050231">
    <property type="entry name" value="Iron_ascorbate_oxido_reductase"/>
</dbReference>
<evidence type="ECO:0000256" key="12">
    <source>
        <dbReference type="RuleBase" id="RU003682"/>
    </source>
</evidence>
<dbReference type="Pfam" id="PF14226">
    <property type="entry name" value="DIOX_N"/>
    <property type="match status" value="1"/>
</dbReference>
<dbReference type="InterPro" id="IPR044861">
    <property type="entry name" value="IPNS-like_FE2OG_OXY"/>
</dbReference>
<feature type="domain" description="Fe2OG dioxygenase" evidence="13">
    <location>
        <begin position="204"/>
        <end position="305"/>
    </location>
</feature>
<dbReference type="Pfam" id="PF03171">
    <property type="entry name" value="2OG-FeII_Oxy"/>
    <property type="match status" value="1"/>
</dbReference>
<dbReference type="SUPFAM" id="SSF51197">
    <property type="entry name" value="Clavaminate synthase-like"/>
    <property type="match status" value="1"/>
</dbReference>
<evidence type="ECO:0000313" key="14">
    <source>
        <dbReference type="EMBL" id="MRJ19688.1"/>
    </source>
</evidence>
<dbReference type="Proteomes" id="UP000432048">
    <property type="component" value="Unassembled WGS sequence"/>
</dbReference>
<proteinExistence type="inferred from homology"/>
<reference evidence="14 15" key="1">
    <citation type="submission" date="2019-08" db="EMBL/GenBank/DDBJ databases">
        <title>Pseudomonas haemolytica sp. nov. isolated from raw milk and skim milk concentrate.</title>
        <authorList>
            <person name="Hofmann K."/>
            <person name="Huptas C."/>
            <person name="Doll E."/>
            <person name="Scherer S."/>
            <person name="Wenning M."/>
        </authorList>
    </citation>
    <scope>NUCLEOTIDE SEQUENCE [LARGE SCALE GENOMIC DNA]</scope>
    <source>
        <strain evidence="14 15">DSM 108988</strain>
    </source>
</reference>
<dbReference type="AlphaFoldDB" id="A0A646NSH8"/>
<dbReference type="PRINTS" id="PR00682">
    <property type="entry name" value="IPNSYNTHASE"/>
</dbReference>
<evidence type="ECO:0000256" key="5">
    <source>
        <dbReference type="ARBA" id="ARBA00012531"/>
    </source>
</evidence>
<dbReference type="Gene3D" id="2.60.120.330">
    <property type="entry name" value="B-lactam Antibiotic, Isopenicillin N Synthase, Chain"/>
    <property type="match status" value="1"/>
</dbReference>
<evidence type="ECO:0000259" key="13">
    <source>
        <dbReference type="PROSITE" id="PS51471"/>
    </source>
</evidence>
<evidence type="ECO:0000256" key="11">
    <source>
        <dbReference type="ARBA" id="ARBA00049359"/>
    </source>
</evidence>
<comment type="catalytic activity">
    <reaction evidence="10">
        <text>2-oxoglutarate + O2 + 2 H(+) = ethene + 3 CO2 + H2O</text>
        <dbReference type="Rhea" id="RHEA:31523"/>
        <dbReference type="ChEBI" id="CHEBI:15377"/>
        <dbReference type="ChEBI" id="CHEBI:15378"/>
        <dbReference type="ChEBI" id="CHEBI:15379"/>
        <dbReference type="ChEBI" id="CHEBI:16526"/>
        <dbReference type="ChEBI" id="CHEBI:16810"/>
        <dbReference type="ChEBI" id="CHEBI:18153"/>
        <dbReference type="EC" id="1.13.12.19"/>
    </reaction>
</comment>
<dbReference type="UniPathway" id="UPA00385"/>
<keyword evidence="7" id="KW-0266">Ethylene biosynthesis</keyword>
<dbReference type="GO" id="GO:0102276">
    <property type="term" value="F:2-oxoglutarate oxygenase/decarboxylase (ethylene-forming) activity"/>
    <property type="evidence" value="ECO:0007669"/>
    <property type="project" value="UniProtKB-EC"/>
</dbReference>
<dbReference type="EMBL" id="VOIX01000002">
    <property type="protein sequence ID" value="MRJ19688.1"/>
    <property type="molecule type" value="Genomic_DNA"/>
</dbReference>
<evidence type="ECO:0000256" key="9">
    <source>
        <dbReference type="ARBA" id="ARBA00031282"/>
    </source>
</evidence>
<dbReference type="GO" id="GO:0009693">
    <property type="term" value="P:ethylene biosynthetic process"/>
    <property type="evidence" value="ECO:0007669"/>
    <property type="project" value="UniProtKB-UniPathway"/>
</dbReference>
<accession>A0A646NSH8</accession>
<evidence type="ECO:0000256" key="1">
    <source>
        <dbReference type="ARBA" id="ARBA00001954"/>
    </source>
</evidence>
<dbReference type="InterPro" id="IPR027443">
    <property type="entry name" value="IPNS-like_sf"/>
</dbReference>
<dbReference type="EC" id="1.14.20.7" evidence="4"/>
<evidence type="ECO:0000256" key="2">
    <source>
        <dbReference type="ARBA" id="ARBA00004767"/>
    </source>
</evidence>
<evidence type="ECO:0000256" key="8">
    <source>
        <dbReference type="ARBA" id="ARBA00031011"/>
    </source>
</evidence>
<evidence type="ECO:0000256" key="3">
    <source>
        <dbReference type="ARBA" id="ARBA00011245"/>
    </source>
</evidence>
<keyword evidence="12" id="KW-0479">Metal-binding</keyword>
<dbReference type="GO" id="GO:0046872">
    <property type="term" value="F:metal ion binding"/>
    <property type="evidence" value="ECO:0007669"/>
    <property type="project" value="UniProtKB-KW"/>
</dbReference>
<dbReference type="InterPro" id="IPR026992">
    <property type="entry name" value="DIOX_N"/>
</dbReference>
<protein>
    <recommendedName>
        <fullName evidence="6">2-oxoglutarate-dependent ethylene/succinate-forming enzyme</fullName>
        <ecNumber evidence="5">1.13.12.19</ecNumber>
        <ecNumber evidence="4">1.14.20.7</ecNumber>
    </recommendedName>
    <alternativeName>
        <fullName evidence="8">2-oxoglutarate dioxygenase (ethylene-forming)</fullName>
    </alternativeName>
    <alternativeName>
        <fullName evidence="9">2-oxoglutarate/L-arginine monooxygenase/decarboxylase (succinate-forming)</fullName>
    </alternativeName>
</protein>